<reference evidence="3" key="1">
    <citation type="journal article" date="2018" name="Nat. Plants">
        <title>Whole-genome landscape of Medicago truncatula symbiotic genes.</title>
        <authorList>
            <person name="Pecrix Y."/>
            <person name="Gamas P."/>
            <person name="Carrere S."/>
        </authorList>
    </citation>
    <scope>NUCLEOTIDE SEQUENCE</scope>
    <source>
        <tissue evidence="3">Leaves</tissue>
    </source>
</reference>
<feature type="domain" description="F-box" evidence="2">
    <location>
        <begin position="29"/>
        <end position="68"/>
    </location>
</feature>
<proteinExistence type="predicted"/>
<keyword evidence="1" id="KW-0812">Transmembrane</keyword>
<evidence type="ECO:0000256" key="1">
    <source>
        <dbReference type="SAM" id="Phobius"/>
    </source>
</evidence>
<dbReference type="SMART" id="SM00256">
    <property type="entry name" value="FBOX"/>
    <property type="match status" value="1"/>
</dbReference>
<dbReference type="EMBL" id="PSQE01000003">
    <property type="protein sequence ID" value="RHN65503.1"/>
    <property type="molecule type" value="Genomic_DNA"/>
</dbReference>
<dbReference type="Gramene" id="rna13347">
    <property type="protein sequence ID" value="RHN65503.1"/>
    <property type="gene ID" value="gene13347"/>
</dbReference>
<dbReference type="Pfam" id="PF24750">
    <property type="entry name" value="b-prop_At3g26010-like"/>
    <property type="match status" value="1"/>
</dbReference>
<dbReference type="Proteomes" id="UP000265566">
    <property type="component" value="Chromosome 3"/>
</dbReference>
<organism evidence="3">
    <name type="scientific">Medicago truncatula</name>
    <name type="common">Barrel medic</name>
    <name type="synonym">Medicago tribuloides</name>
    <dbReference type="NCBI Taxonomy" id="3880"/>
    <lineage>
        <taxon>Eukaryota</taxon>
        <taxon>Viridiplantae</taxon>
        <taxon>Streptophyta</taxon>
        <taxon>Embryophyta</taxon>
        <taxon>Tracheophyta</taxon>
        <taxon>Spermatophyta</taxon>
        <taxon>Magnoliopsida</taxon>
        <taxon>eudicotyledons</taxon>
        <taxon>Gunneridae</taxon>
        <taxon>Pentapetalae</taxon>
        <taxon>rosids</taxon>
        <taxon>fabids</taxon>
        <taxon>Fabales</taxon>
        <taxon>Fabaceae</taxon>
        <taxon>Papilionoideae</taxon>
        <taxon>50 kb inversion clade</taxon>
        <taxon>NPAAA clade</taxon>
        <taxon>Hologalegina</taxon>
        <taxon>IRL clade</taxon>
        <taxon>Trifolieae</taxon>
        <taxon>Medicago</taxon>
    </lineage>
</organism>
<dbReference type="PANTHER" id="PTHR35546:SF25">
    <property type="entry name" value="F-BOX DOMAIN-CONTAINING PROTEIN"/>
    <property type="match status" value="1"/>
</dbReference>
<accession>A0A396ILH6</accession>
<dbReference type="AlphaFoldDB" id="A0A396ILH6"/>
<keyword evidence="1" id="KW-1133">Transmembrane helix</keyword>
<dbReference type="InterPro" id="IPR001810">
    <property type="entry name" value="F-box_dom"/>
</dbReference>
<name>A0A396ILH6_MEDTR</name>
<sequence>MGRRKPRVFFKNIPIDFPTERQSNMPIDLPIELQSNIFDRLCAKDQSKAMCVSHSWRDFILYSILPKDESQQSSVSLFPIKCLDLKLQQLFHWCSRVMCCRVGPNKLIDSCNGLLLFYHNYGRAQNLTHGVYHYYVMNHVTKQCVAVSKPNGQISRAYSYATLVYDPTKSRFFQIVNFQGHRHVNVFSSKNGIWTTQTLILPKYIIASSWTKKSVYFNGSLYRLSRSGHLVKIKVDIQENVLEQTEAITLPQDCLSFNCQWELSVKGNKLLFVMSKGLNFVVYELVECVSSGVTSCSWCTSHRIQDDGSKWYYLNKLFKLLSFHPYDDVAFFKGYNHLFYYIFIGNNTITDLQQVPSCEILYDYFEFCGIPLVECYSPFACRLNEEVINLSIIYFLIIYLFYLLS</sequence>
<dbReference type="InterPro" id="IPR055290">
    <property type="entry name" value="At3g26010-like"/>
</dbReference>
<evidence type="ECO:0000313" key="3">
    <source>
        <dbReference type="EMBL" id="RHN65503.1"/>
    </source>
</evidence>
<dbReference type="SUPFAM" id="SSF81383">
    <property type="entry name" value="F-box domain"/>
    <property type="match status" value="1"/>
</dbReference>
<evidence type="ECO:0000259" key="2">
    <source>
        <dbReference type="SMART" id="SM00256"/>
    </source>
</evidence>
<dbReference type="InterPro" id="IPR056592">
    <property type="entry name" value="Beta-prop_At3g26010-like"/>
</dbReference>
<dbReference type="Pfam" id="PF00646">
    <property type="entry name" value="F-box"/>
    <property type="match status" value="1"/>
</dbReference>
<protein>
    <submittedName>
        <fullName evidence="3">Putative F-box domain-containing protein</fullName>
    </submittedName>
</protein>
<feature type="transmembrane region" description="Helical" evidence="1">
    <location>
        <begin position="387"/>
        <end position="404"/>
    </location>
</feature>
<gene>
    <name evidence="3" type="ORF">MtrunA17_Chr3g0080581</name>
</gene>
<dbReference type="CDD" id="cd09917">
    <property type="entry name" value="F-box_SF"/>
    <property type="match status" value="1"/>
</dbReference>
<keyword evidence="1" id="KW-0472">Membrane</keyword>
<dbReference type="PANTHER" id="PTHR35546">
    <property type="entry name" value="F-BOX PROTEIN INTERACTION DOMAIN PROTEIN-RELATED"/>
    <property type="match status" value="1"/>
</dbReference>
<dbReference type="InterPro" id="IPR036047">
    <property type="entry name" value="F-box-like_dom_sf"/>
</dbReference>
<comment type="caution">
    <text evidence="3">The sequence shown here is derived from an EMBL/GenBank/DDBJ whole genome shotgun (WGS) entry which is preliminary data.</text>
</comment>